<evidence type="ECO:0000313" key="2">
    <source>
        <dbReference type="Proteomes" id="UP000073494"/>
    </source>
</evidence>
<sequence>MERDILPDLLKEVQDKFEASYGKSEVVRRAFEELKKKRATYATANDFALEVGDILADALSSSVTGDKLPDGKMYYNIAQRLLTDTLGRNFELLSGYASQVQEDLNSSAKIGLQVQVPEINQDRIDGLVNRLSSEDEFSKVAWMLQEPIVNFTQSIVDDSIKANSDFHAKAGLTPKVVRKESGNCCKWCRAVVGVYNYPDVPKDVWRRHNRCRCTVDYHPGNGKKQNAHSKRWSDPLKNAKIEERKRIGLLVQAGAKNYVRDDSNDMLLPKDFIKAEKHAYLTYDRIKNSNQDLEKRKIYSNIGKFKEMNGFSKDDVDKAFDHVFNNVHELNFGKGLFPPDIDMAQSWERLISGKNIQPHDLILLKHERLEHDYMYVTSKLDYDTAHKKVDELFNYSEAVNEFKKKG</sequence>
<dbReference type="Proteomes" id="UP000073494">
    <property type="component" value="Unassembled WGS sequence"/>
</dbReference>
<dbReference type="AlphaFoldDB" id="A0A0Z8G5F8"/>
<dbReference type="EMBL" id="FIHD01000017">
    <property type="protein sequence ID" value="CYU92668.1"/>
    <property type="molecule type" value="Genomic_DNA"/>
</dbReference>
<reference evidence="1 2" key="1">
    <citation type="submission" date="2016-02" db="EMBL/GenBank/DDBJ databases">
        <authorList>
            <consortium name="Pathogen Informatics"/>
        </authorList>
    </citation>
    <scope>NUCLEOTIDE SEQUENCE [LARGE SCALE GENOMIC DNA]</scope>
    <source>
        <strain evidence="1 2">LSS54</strain>
    </source>
</reference>
<name>A0A0Z8G5F8_STRSU</name>
<accession>A0A0Z8G5F8</accession>
<evidence type="ECO:0000313" key="1">
    <source>
        <dbReference type="EMBL" id="CYU92668.1"/>
    </source>
</evidence>
<dbReference type="RefSeq" id="WP_193434353.1">
    <property type="nucleotide sequence ID" value="NZ_CEFG01000167.1"/>
</dbReference>
<proteinExistence type="predicted"/>
<organism evidence="1 2">
    <name type="scientific">Streptococcus suis</name>
    <dbReference type="NCBI Taxonomy" id="1307"/>
    <lineage>
        <taxon>Bacteria</taxon>
        <taxon>Bacillati</taxon>
        <taxon>Bacillota</taxon>
        <taxon>Bacilli</taxon>
        <taxon>Lactobacillales</taxon>
        <taxon>Streptococcaceae</taxon>
        <taxon>Streptococcus</taxon>
    </lineage>
</organism>
<protein>
    <submittedName>
        <fullName evidence="1">Gp35</fullName>
    </submittedName>
</protein>
<gene>
    <name evidence="1" type="ORF">ERS132416_01101</name>
</gene>